<dbReference type="PROSITE" id="PS51257">
    <property type="entry name" value="PROKAR_LIPOPROTEIN"/>
    <property type="match status" value="1"/>
</dbReference>
<keyword evidence="3" id="KW-1185">Reference proteome</keyword>
<keyword evidence="1" id="KW-0732">Signal</keyword>
<name>A0ABP9VAJ2_9DEIO</name>
<evidence type="ECO:0008006" key="4">
    <source>
        <dbReference type="Google" id="ProtNLM"/>
    </source>
</evidence>
<feature type="signal peptide" evidence="1">
    <location>
        <begin position="1"/>
        <end position="30"/>
    </location>
</feature>
<accession>A0ABP9VAJ2</accession>
<gene>
    <name evidence="2" type="ORF">Dxin01_02030</name>
</gene>
<evidence type="ECO:0000256" key="1">
    <source>
        <dbReference type="SAM" id="SignalP"/>
    </source>
</evidence>
<feature type="chain" id="PRO_5045549675" description="Lipoprotein" evidence="1">
    <location>
        <begin position="31"/>
        <end position="231"/>
    </location>
</feature>
<proteinExistence type="predicted"/>
<dbReference type="EMBL" id="BAABRN010000020">
    <property type="protein sequence ID" value="GAA5502287.1"/>
    <property type="molecule type" value="Genomic_DNA"/>
</dbReference>
<dbReference type="Proteomes" id="UP001458946">
    <property type="component" value="Unassembled WGS sequence"/>
</dbReference>
<organism evidence="2 3">
    <name type="scientific">Deinococcus xinjiangensis</name>
    <dbReference type="NCBI Taxonomy" id="457454"/>
    <lineage>
        <taxon>Bacteria</taxon>
        <taxon>Thermotogati</taxon>
        <taxon>Deinococcota</taxon>
        <taxon>Deinococci</taxon>
        <taxon>Deinococcales</taxon>
        <taxon>Deinococcaceae</taxon>
        <taxon>Deinococcus</taxon>
    </lineage>
</organism>
<evidence type="ECO:0000313" key="3">
    <source>
        <dbReference type="Proteomes" id="UP001458946"/>
    </source>
</evidence>
<comment type="caution">
    <text evidence="2">The sequence shown here is derived from an EMBL/GenBank/DDBJ whole genome shotgun (WGS) entry which is preliminary data.</text>
</comment>
<reference evidence="2 3" key="1">
    <citation type="submission" date="2024-02" db="EMBL/GenBank/DDBJ databases">
        <title>Deinococcus xinjiangensis NBRC 107630.</title>
        <authorList>
            <person name="Ichikawa N."/>
            <person name="Katano-Makiyama Y."/>
            <person name="Hidaka K."/>
        </authorList>
    </citation>
    <scope>NUCLEOTIDE SEQUENCE [LARGE SCALE GENOMIC DNA]</scope>
    <source>
        <strain evidence="2 3">NBRC 107630</strain>
    </source>
</reference>
<evidence type="ECO:0000313" key="2">
    <source>
        <dbReference type="EMBL" id="GAA5502287.1"/>
    </source>
</evidence>
<dbReference type="Gene3D" id="2.40.360.20">
    <property type="match status" value="1"/>
</dbReference>
<protein>
    <recommendedName>
        <fullName evidence="4">Lipoprotein</fullName>
    </recommendedName>
</protein>
<sequence length="231" mass="25092">MLGMTSRPAALSLLLAAATLLAGCAPRQTAGTVVTAKTEVSGVSFYPHETGLSWWYLPEGDTSKDTPYTLKTLGPTYFQGQPVIASQLTGRGADQTWYRTYDSSGVKLQGIHKPGVTIILSPAWQEAPAETAWRVGLGWEGSSKITIADDNGKVQNQGTLNYRYDVQDSRQVTTPAGTFTVWVVTRQIRDDVGGLFPAAQQYWFTPYVGDVRTPENLLLTARNFALKSGGK</sequence>